<feature type="region of interest" description="Disordered" evidence="1">
    <location>
        <begin position="290"/>
        <end position="321"/>
    </location>
</feature>
<keyword evidence="3" id="KW-1185">Reference proteome</keyword>
<reference evidence="3" key="2">
    <citation type="submission" date="2013-12" db="EMBL/GenBank/DDBJ databases">
        <title>Evolution of pathogenesis and genome organization in the Tremellales.</title>
        <authorList>
            <person name="Cuomo C."/>
            <person name="Litvintseva A."/>
            <person name="Heitman J."/>
            <person name="Chen Y."/>
            <person name="Sun S."/>
            <person name="Springer D."/>
            <person name="Dromer F."/>
            <person name="Young S."/>
            <person name="Zeng Q."/>
            <person name="Chapman S."/>
            <person name="Gujja S."/>
            <person name="Saif S."/>
            <person name="Birren B."/>
        </authorList>
    </citation>
    <scope>NUCLEOTIDE SEQUENCE [LARGE SCALE GENOMIC DNA]</scope>
    <source>
        <strain evidence="3">BCC8398</strain>
    </source>
</reference>
<accession>A0A1B9GPE7</accession>
<gene>
    <name evidence="2" type="ORF">I316_05606</name>
</gene>
<feature type="compositionally biased region" description="Polar residues" evidence="1">
    <location>
        <begin position="61"/>
        <end position="79"/>
    </location>
</feature>
<dbReference type="EMBL" id="KV700129">
    <property type="protein sequence ID" value="OCF32685.1"/>
    <property type="molecule type" value="Genomic_DNA"/>
</dbReference>
<feature type="compositionally biased region" description="Basic and acidic residues" evidence="1">
    <location>
        <begin position="27"/>
        <end position="41"/>
    </location>
</feature>
<dbReference type="STRING" id="1296120.A0A1B9GPE7"/>
<protein>
    <submittedName>
        <fullName evidence="2">Uncharacterized protein</fullName>
    </submittedName>
</protein>
<name>A0A1B9GPE7_9TREE</name>
<sequence>MSSSLFGSAFDSPLSSPPASPRPATRLRFDDARPSRSRWETRASSSSITTSAAHGSRSRSDTTQTSPARQTSVRATNTVAGPPRINLTIPSSTLGLPSLGLEGGLPSASARGEPALALAPGSGSGSAQTRQGTGSPGPGGPAEGSGSSTSGVGPARRRRVEEALNIEQGDTRGMSQILNDRRAQGNPNSHDLPRSRIRLTRVAPHSLRPPPPSSNGSTRDARLGAAVPGDASHAEGSGGRRRGTVVEVADDSDDDDIVFTGENRVARPSSQPEAPVLRRREQIRPAQPVEEVGDGAGAGPEEGRRATRAGAGAGTGQGGGRLHHDGDFRRAMHEIDAIIDARRQAVNAIVAEQEDERRRQVLSPPIQPPNPPRQRIGLGGGGLYRRGEPAPRQGPGAPGGRMMMVNIEDVEDPRIRQAMNHSGARTVARRAFPPAGPPMRGGGEARDDMELGFGALGGLGALLLGQGRYGMNFDMGMGMGIGVAGPAGRPEDVQTILSRVEVPKYDPPPQGFTRDFETVSDHDHDKQPITIDDEGNVVKPSPKTTKLQMDDNRKRKPYLVCTNCPSALLVSSAYKSETNADRVWALRCGHLVDQKCLEDLSTPISPTDQASVFRYPNPDLEVLDEVPALRRNKRRKTTSKSAGGKRQKEKRPDEYVWRCPVFGCEEEHVSVDIGGSWVSKEGEGAIAVYA</sequence>
<feature type="compositionally biased region" description="Gly residues" evidence="1">
    <location>
        <begin position="134"/>
        <end position="143"/>
    </location>
</feature>
<organism evidence="2 3">
    <name type="scientific">Kwoniella heveanensis BCC8398</name>
    <dbReference type="NCBI Taxonomy" id="1296120"/>
    <lineage>
        <taxon>Eukaryota</taxon>
        <taxon>Fungi</taxon>
        <taxon>Dikarya</taxon>
        <taxon>Basidiomycota</taxon>
        <taxon>Agaricomycotina</taxon>
        <taxon>Tremellomycetes</taxon>
        <taxon>Tremellales</taxon>
        <taxon>Cryptococcaceae</taxon>
        <taxon>Kwoniella</taxon>
    </lineage>
</organism>
<feature type="region of interest" description="Disordered" evidence="1">
    <location>
        <begin position="520"/>
        <end position="548"/>
    </location>
</feature>
<proteinExistence type="predicted"/>
<feature type="compositionally biased region" description="Basic residues" evidence="1">
    <location>
        <begin position="630"/>
        <end position="649"/>
    </location>
</feature>
<feature type="region of interest" description="Disordered" evidence="1">
    <location>
        <begin position="1"/>
        <end position="256"/>
    </location>
</feature>
<feature type="region of interest" description="Disordered" evidence="1">
    <location>
        <begin position="627"/>
        <end position="649"/>
    </location>
</feature>
<evidence type="ECO:0000313" key="3">
    <source>
        <dbReference type="Proteomes" id="UP000092666"/>
    </source>
</evidence>
<evidence type="ECO:0000256" key="1">
    <source>
        <dbReference type="SAM" id="MobiDB-lite"/>
    </source>
</evidence>
<dbReference type="OrthoDB" id="2507647at2759"/>
<evidence type="ECO:0000313" key="2">
    <source>
        <dbReference type="EMBL" id="OCF32685.1"/>
    </source>
</evidence>
<dbReference type="Proteomes" id="UP000092666">
    <property type="component" value="Unassembled WGS sequence"/>
</dbReference>
<feature type="region of interest" description="Disordered" evidence="1">
    <location>
        <begin position="421"/>
        <end position="443"/>
    </location>
</feature>
<reference evidence="2 3" key="1">
    <citation type="submission" date="2013-07" db="EMBL/GenBank/DDBJ databases">
        <title>The Genome Sequence of Cryptococcus heveanensis BCC8398.</title>
        <authorList>
            <consortium name="The Broad Institute Genome Sequencing Platform"/>
            <person name="Cuomo C."/>
            <person name="Litvintseva A."/>
            <person name="Chen Y."/>
            <person name="Heitman J."/>
            <person name="Sun S."/>
            <person name="Springer D."/>
            <person name="Dromer F."/>
            <person name="Young S.K."/>
            <person name="Zeng Q."/>
            <person name="Gargeya S."/>
            <person name="Fitzgerald M."/>
            <person name="Abouelleil A."/>
            <person name="Alvarado L."/>
            <person name="Berlin A.M."/>
            <person name="Chapman S.B."/>
            <person name="Dewar J."/>
            <person name="Goldberg J."/>
            <person name="Griggs A."/>
            <person name="Gujja S."/>
            <person name="Hansen M."/>
            <person name="Howarth C."/>
            <person name="Imamovic A."/>
            <person name="Larimer J."/>
            <person name="McCowan C."/>
            <person name="Murphy C."/>
            <person name="Pearson M."/>
            <person name="Priest M."/>
            <person name="Roberts A."/>
            <person name="Saif S."/>
            <person name="Shea T."/>
            <person name="Sykes S."/>
            <person name="Wortman J."/>
            <person name="Nusbaum C."/>
            <person name="Birren B."/>
        </authorList>
    </citation>
    <scope>NUCLEOTIDE SEQUENCE [LARGE SCALE GENOMIC DNA]</scope>
    <source>
        <strain evidence="2 3">BCC8398</strain>
    </source>
</reference>
<feature type="compositionally biased region" description="Low complexity" evidence="1">
    <location>
        <begin position="90"/>
        <end position="109"/>
    </location>
</feature>
<feature type="compositionally biased region" description="Gly residues" evidence="1">
    <location>
        <begin position="311"/>
        <end position="320"/>
    </location>
</feature>
<dbReference type="AlphaFoldDB" id="A0A1B9GPE7"/>
<feature type="region of interest" description="Disordered" evidence="1">
    <location>
        <begin position="356"/>
        <end position="402"/>
    </location>
</feature>
<feature type="compositionally biased region" description="Low complexity" evidence="1">
    <location>
        <begin position="42"/>
        <end position="53"/>
    </location>
</feature>